<keyword evidence="1" id="KW-0472">Membrane</keyword>
<reference evidence="3 4" key="1">
    <citation type="journal article" date="2019" name="Int. J. Syst. Evol. Microbiol.">
        <title>The Global Catalogue of Microorganisms (GCM) 10K type strain sequencing project: providing services to taxonomists for standard genome sequencing and annotation.</title>
        <authorList>
            <consortium name="The Broad Institute Genomics Platform"/>
            <consortium name="The Broad Institute Genome Sequencing Center for Infectious Disease"/>
            <person name="Wu L."/>
            <person name="Ma J."/>
        </authorList>
    </citation>
    <scope>NUCLEOTIDE SEQUENCE [LARGE SCALE GENOMIC DNA]</scope>
    <source>
        <strain evidence="3 4">JCM 16083</strain>
    </source>
</reference>
<dbReference type="Pfam" id="PF06713">
    <property type="entry name" value="bPH_4"/>
    <property type="match status" value="1"/>
</dbReference>
<evidence type="ECO:0000256" key="1">
    <source>
        <dbReference type="SAM" id="Phobius"/>
    </source>
</evidence>
<evidence type="ECO:0000313" key="3">
    <source>
        <dbReference type="EMBL" id="GAA0876521.1"/>
    </source>
</evidence>
<feature type="transmembrane region" description="Helical" evidence="1">
    <location>
        <begin position="40"/>
        <end position="58"/>
    </location>
</feature>
<gene>
    <name evidence="3" type="ORF">GCM10009118_29310</name>
</gene>
<organism evidence="3 4">
    <name type="scientific">Wandonia haliotis</name>
    <dbReference type="NCBI Taxonomy" id="574963"/>
    <lineage>
        <taxon>Bacteria</taxon>
        <taxon>Pseudomonadati</taxon>
        <taxon>Bacteroidota</taxon>
        <taxon>Flavobacteriia</taxon>
        <taxon>Flavobacteriales</taxon>
        <taxon>Crocinitomicaceae</taxon>
        <taxon>Wandonia</taxon>
    </lineage>
</organism>
<dbReference type="EMBL" id="BAAAFH010000022">
    <property type="protein sequence ID" value="GAA0876521.1"/>
    <property type="molecule type" value="Genomic_DNA"/>
</dbReference>
<evidence type="ECO:0000313" key="4">
    <source>
        <dbReference type="Proteomes" id="UP001501126"/>
    </source>
</evidence>
<keyword evidence="1" id="KW-1133">Transmembrane helix</keyword>
<protein>
    <recommendedName>
        <fullName evidence="2">Uncharacterized protein YyaB-like PH domain-containing protein</fullName>
    </recommendedName>
</protein>
<sequence length="94" mass="10406">MKFKSKKDSLFSSSILGICTFIIGLATASLISGEKDKTDIGVFIFILVIAGLLLWLNYGTYYEVSKTALRYVCGPIRGSIELDRIREIHKGTTV</sequence>
<name>A0ABN1MTC3_9FLAO</name>
<dbReference type="InterPro" id="IPR009589">
    <property type="entry name" value="PH_YyaB-like"/>
</dbReference>
<feature type="transmembrane region" description="Helical" evidence="1">
    <location>
        <begin position="9"/>
        <end position="28"/>
    </location>
</feature>
<feature type="domain" description="Uncharacterized protein YyaB-like PH" evidence="2">
    <location>
        <begin position="60"/>
        <end position="91"/>
    </location>
</feature>
<comment type="caution">
    <text evidence="3">The sequence shown here is derived from an EMBL/GenBank/DDBJ whole genome shotgun (WGS) entry which is preliminary data.</text>
</comment>
<evidence type="ECO:0000259" key="2">
    <source>
        <dbReference type="Pfam" id="PF06713"/>
    </source>
</evidence>
<keyword evidence="1" id="KW-0812">Transmembrane</keyword>
<accession>A0ABN1MTC3</accession>
<dbReference type="Proteomes" id="UP001501126">
    <property type="component" value="Unassembled WGS sequence"/>
</dbReference>
<proteinExistence type="predicted"/>
<dbReference type="RefSeq" id="WP_425542668.1">
    <property type="nucleotide sequence ID" value="NZ_BAAAFH010000022.1"/>
</dbReference>
<keyword evidence="4" id="KW-1185">Reference proteome</keyword>